<dbReference type="Pfam" id="PF05521">
    <property type="entry name" value="Phage_HCP"/>
    <property type="match status" value="1"/>
</dbReference>
<gene>
    <name evidence="1" type="ORF">N5D63_08085</name>
</gene>
<dbReference type="InterPro" id="IPR008767">
    <property type="entry name" value="Phage_SPP1_head-tail_adaptor"/>
</dbReference>
<dbReference type="InterPro" id="IPR038666">
    <property type="entry name" value="SSP1_head-tail_sf"/>
</dbReference>
<evidence type="ECO:0000313" key="2">
    <source>
        <dbReference type="Proteomes" id="UP001161065"/>
    </source>
</evidence>
<dbReference type="Proteomes" id="UP001161065">
    <property type="component" value="Unassembled WGS sequence"/>
</dbReference>
<dbReference type="EMBL" id="JAOCEK010000004">
    <property type="protein sequence ID" value="MDH1334100.1"/>
    <property type="molecule type" value="Genomic_DNA"/>
</dbReference>
<name>A0AA42PYS3_9BURK</name>
<reference evidence="1" key="1">
    <citation type="submission" date="2022-09" db="EMBL/GenBank/DDBJ databases">
        <title>Intensive care unit water sources are persistently colonized with multi-drug resistant bacteria and are the site of extensive horizontal gene transfer of antibiotic resistance genes.</title>
        <authorList>
            <person name="Diorio-Toth L."/>
        </authorList>
    </citation>
    <scope>NUCLEOTIDE SEQUENCE</scope>
    <source>
        <strain evidence="1">GD03832</strain>
    </source>
</reference>
<dbReference type="Gene3D" id="2.40.10.270">
    <property type="entry name" value="Bacteriophage SPP1 head-tail adaptor protein"/>
    <property type="match status" value="1"/>
</dbReference>
<sequence length="107" mass="11972">MTMDAGSLRDRIHIQRRLPGGGLGQLSNNWEEVAKVWANIRFASGSETVRAGQVASKAQASIRIRWRTDIKADMRVVCAGVEYSIKAVLPERQRREYVDLVCEVTNG</sequence>
<protein>
    <submittedName>
        <fullName evidence="1">Phage head closure protein</fullName>
    </submittedName>
</protein>
<proteinExistence type="predicted"/>
<evidence type="ECO:0000313" key="1">
    <source>
        <dbReference type="EMBL" id="MDH1334100.1"/>
    </source>
</evidence>
<accession>A0AA42PYS3</accession>
<dbReference type="NCBIfam" id="TIGR01563">
    <property type="entry name" value="gp16_SPP1"/>
    <property type="match status" value="1"/>
</dbReference>
<organism evidence="1 2">
    <name type="scientific">Comamonas thiooxydans</name>
    <dbReference type="NCBI Taxonomy" id="363952"/>
    <lineage>
        <taxon>Bacteria</taxon>
        <taxon>Pseudomonadati</taxon>
        <taxon>Pseudomonadota</taxon>
        <taxon>Betaproteobacteria</taxon>
        <taxon>Burkholderiales</taxon>
        <taxon>Comamonadaceae</taxon>
        <taxon>Comamonas</taxon>
    </lineage>
</organism>
<comment type="caution">
    <text evidence="1">The sequence shown here is derived from an EMBL/GenBank/DDBJ whole genome shotgun (WGS) entry which is preliminary data.</text>
</comment>
<dbReference type="AlphaFoldDB" id="A0AA42PYS3"/>